<comment type="caution">
    <text evidence="2">The sequence shown here is derived from an EMBL/GenBank/DDBJ whole genome shotgun (WGS) entry which is preliminary data.</text>
</comment>
<dbReference type="OrthoDB" id="1669814at2759"/>
<dbReference type="EMBL" id="ASPP01023392">
    <property type="protein sequence ID" value="ETO10556.1"/>
    <property type="molecule type" value="Genomic_DNA"/>
</dbReference>
<dbReference type="Gene3D" id="3.40.50.720">
    <property type="entry name" value="NAD(P)-binding Rossmann-like Domain"/>
    <property type="match status" value="1"/>
</dbReference>
<dbReference type="PANTHER" id="PTHR43975:SF2">
    <property type="entry name" value="EG:BACR7A4.14 PROTEIN-RELATED"/>
    <property type="match status" value="1"/>
</dbReference>
<dbReference type="PANTHER" id="PTHR43975">
    <property type="entry name" value="ZGC:101858"/>
    <property type="match status" value="1"/>
</dbReference>
<dbReference type="PRINTS" id="PR00081">
    <property type="entry name" value="GDHRDH"/>
</dbReference>
<dbReference type="InterPro" id="IPR020904">
    <property type="entry name" value="Sc_DH/Rdtase_CS"/>
</dbReference>
<dbReference type="OMA" id="STNICTY"/>
<dbReference type="InterPro" id="IPR036291">
    <property type="entry name" value="NAD(P)-bd_dom_sf"/>
</dbReference>
<comment type="similarity">
    <text evidence="1">Belongs to the short-chain dehydrogenases/reductases (SDR) family.</text>
</comment>
<dbReference type="InterPro" id="IPR002347">
    <property type="entry name" value="SDR_fam"/>
</dbReference>
<dbReference type="Proteomes" id="UP000023152">
    <property type="component" value="Unassembled WGS sequence"/>
</dbReference>
<reference evidence="2 3" key="1">
    <citation type="journal article" date="2013" name="Curr. Biol.">
        <title>The Genome of the Foraminiferan Reticulomyxa filosa.</title>
        <authorList>
            <person name="Glockner G."/>
            <person name="Hulsmann N."/>
            <person name="Schleicher M."/>
            <person name="Noegel A.A."/>
            <person name="Eichinger L."/>
            <person name="Gallinger C."/>
            <person name="Pawlowski J."/>
            <person name="Sierra R."/>
            <person name="Euteneuer U."/>
            <person name="Pillet L."/>
            <person name="Moustafa A."/>
            <person name="Platzer M."/>
            <person name="Groth M."/>
            <person name="Szafranski K."/>
            <person name="Schliwa M."/>
        </authorList>
    </citation>
    <scope>NUCLEOTIDE SEQUENCE [LARGE SCALE GENOMIC DNA]</scope>
</reference>
<dbReference type="AlphaFoldDB" id="X6MA63"/>
<sequence length="286" mass="31485">MYKGKLPKKGMFLSTKLKTNTVKASSLVPKKKMDEIVKNFPESKSSVVSADLTDVNEYEKICSKILDRANGSIDLLVNNAGGTKWNTKTQTTGVAEFEWNIRLNLTSCFALTKFLMPGLERAKGFSTNICTYFFVCTDFKNDNTNFFFYSDGCARSVVNMGSFGAVATIPVLTPYSVAKAGVAHLTRLQAIEFAPKTVRINCVQPATVKTQFHRSAGLSEEEARKYYEVSNQMHPIGRVGTCTDVAEVILFLADPNKSGWITGQCITLDGGRSLQAAFTNSQQSKM</sequence>
<organism evidence="2 3">
    <name type="scientific">Reticulomyxa filosa</name>
    <dbReference type="NCBI Taxonomy" id="46433"/>
    <lineage>
        <taxon>Eukaryota</taxon>
        <taxon>Sar</taxon>
        <taxon>Rhizaria</taxon>
        <taxon>Retaria</taxon>
        <taxon>Foraminifera</taxon>
        <taxon>Monothalamids</taxon>
        <taxon>Reticulomyxidae</taxon>
        <taxon>Reticulomyxa</taxon>
    </lineage>
</organism>
<dbReference type="PRINTS" id="PR00080">
    <property type="entry name" value="SDRFAMILY"/>
</dbReference>
<evidence type="ECO:0008006" key="4">
    <source>
        <dbReference type="Google" id="ProtNLM"/>
    </source>
</evidence>
<keyword evidence="3" id="KW-1185">Reference proteome</keyword>
<dbReference type="Pfam" id="PF13561">
    <property type="entry name" value="adh_short_C2"/>
    <property type="match status" value="1"/>
</dbReference>
<evidence type="ECO:0000313" key="2">
    <source>
        <dbReference type="EMBL" id="ETO10556.1"/>
    </source>
</evidence>
<gene>
    <name evidence="2" type="ORF">RFI_26811</name>
</gene>
<proteinExistence type="inferred from homology"/>
<evidence type="ECO:0000313" key="3">
    <source>
        <dbReference type="Proteomes" id="UP000023152"/>
    </source>
</evidence>
<evidence type="ECO:0000256" key="1">
    <source>
        <dbReference type="RuleBase" id="RU000363"/>
    </source>
</evidence>
<dbReference type="SUPFAM" id="SSF51735">
    <property type="entry name" value="NAD(P)-binding Rossmann-fold domains"/>
    <property type="match status" value="1"/>
</dbReference>
<dbReference type="PROSITE" id="PS00061">
    <property type="entry name" value="ADH_SHORT"/>
    <property type="match status" value="1"/>
</dbReference>
<name>X6MA63_RETFI</name>
<protein>
    <recommendedName>
        <fullName evidence="4">Short-chain dehydrogenase/reductase SDR</fullName>
    </recommendedName>
</protein>
<accession>X6MA63</accession>
<dbReference type="Pfam" id="PF00106">
    <property type="entry name" value="adh_short"/>
    <property type="match status" value="1"/>
</dbReference>